<reference evidence="2" key="1">
    <citation type="journal article" date="2024" name="Front. Bioeng. Biotechnol.">
        <title>Genome-scale model development and genomic sequencing of the oleaginous clade Lipomyces.</title>
        <authorList>
            <person name="Czajka J.J."/>
            <person name="Han Y."/>
            <person name="Kim J."/>
            <person name="Mondo S.J."/>
            <person name="Hofstad B.A."/>
            <person name="Robles A."/>
            <person name="Haridas S."/>
            <person name="Riley R."/>
            <person name="LaButti K."/>
            <person name="Pangilinan J."/>
            <person name="Andreopoulos W."/>
            <person name="Lipzen A."/>
            <person name="Yan J."/>
            <person name="Wang M."/>
            <person name="Ng V."/>
            <person name="Grigoriev I.V."/>
            <person name="Spatafora J.W."/>
            <person name="Magnuson J.K."/>
            <person name="Baker S.E."/>
            <person name="Pomraning K.R."/>
        </authorList>
    </citation>
    <scope>NUCLEOTIDE SEQUENCE [LARGE SCALE GENOMIC DNA]</scope>
    <source>
        <strain evidence="2">CBS 7786</strain>
    </source>
</reference>
<proteinExistence type="predicted"/>
<evidence type="ECO:0000313" key="2">
    <source>
        <dbReference type="Proteomes" id="UP001433508"/>
    </source>
</evidence>
<accession>A0ACC3T9Y2</accession>
<organism evidence="1 2">
    <name type="scientific">Lipomyces kononenkoae</name>
    <name type="common">Yeast</name>
    <dbReference type="NCBI Taxonomy" id="34357"/>
    <lineage>
        <taxon>Eukaryota</taxon>
        <taxon>Fungi</taxon>
        <taxon>Dikarya</taxon>
        <taxon>Ascomycota</taxon>
        <taxon>Saccharomycotina</taxon>
        <taxon>Lipomycetes</taxon>
        <taxon>Lipomycetales</taxon>
        <taxon>Lipomycetaceae</taxon>
        <taxon>Lipomyces</taxon>
    </lineage>
</organism>
<dbReference type="Proteomes" id="UP001433508">
    <property type="component" value="Unassembled WGS sequence"/>
</dbReference>
<sequence>MSTMTRSSVQVSKTKAALADTVAGYEAVNVKDAGNRSRDHYKTRMTKSRFRARQILLPIVRWETPRLAWIQEHTRSKFLDDYFALTANLGTHTFFVIMLPMPFWFGFVHIARGLVYVLAAGVLISGMMKDYFCLPRPLSPPLHRITMSGSAALEYGFPSTHTTNAVSAAMMILYAAYENVDFISPLSLRLIRIGMWIYMGSIVLGRLYCGMHGFLDVVAGAVLGAFLFYLRWVLANAIDQFITRPGPLVPFIITPIILILVRIHPEPVDPCPCFEDGVAFAGVVLGVDLALWHSWDAPFTVADPYPGNTPYSYAESGIVKSFARVALGIVAIFLWRSVMKKTLHTALPPLFRLIEKIGLSMPREFFLKASEYNKVPSSIPDTTLVGAREIPSLIHNITRTRSDSVGPQSPADMYETIAYREERQRRKSLEIKNVTADDSEKPSDDVQELNEDELFLQIPKPRVQYDVEVITKLVVYTGIGWIAVEGCAWAFYRLGL</sequence>
<keyword evidence="2" id="KW-1185">Reference proteome</keyword>
<protein>
    <submittedName>
        <fullName evidence="1">Phosphatidic acid phosphatase type 2/haloperoxidase</fullName>
    </submittedName>
</protein>
<comment type="caution">
    <text evidence="1">The sequence shown here is derived from an EMBL/GenBank/DDBJ whole genome shotgun (WGS) entry which is preliminary data.</text>
</comment>
<dbReference type="EMBL" id="MU971339">
    <property type="protein sequence ID" value="KAK9240540.1"/>
    <property type="molecule type" value="Genomic_DNA"/>
</dbReference>
<name>A0ACC3T9Y2_LIPKO</name>
<evidence type="ECO:0000313" key="1">
    <source>
        <dbReference type="EMBL" id="KAK9240540.1"/>
    </source>
</evidence>
<gene>
    <name evidence="1" type="ORF">V1525DRAFT_395284</name>
</gene>